<protein>
    <recommendedName>
        <fullName evidence="4">Prevent-host-death family protein</fullName>
    </recommendedName>
</protein>
<name>A0ABP5CEF6_9PSEU</name>
<sequence length="123" mass="13380">MSVKLAPALPADDRNGMPAIASSLVERPDDVHVAVLLVRTKEIRTNARTGDVVPTAEVLACEAFTGVTADAATLHRLLRRQHERRTGKVELPLELEEAIDALRPHDDQDDAAEARDDEPEAGQ</sequence>
<keyword evidence="3" id="KW-1185">Reference proteome</keyword>
<evidence type="ECO:0000313" key="3">
    <source>
        <dbReference type="Proteomes" id="UP001501116"/>
    </source>
</evidence>
<dbReference type="EMBL" id="BAAANN010000013">
    <property type="protein sequence ID" value="GAA1962117.1"/>
    <property type="molecule type" value="Genomic_DNA"/>
</dbReference>
<organism evidence="2 3">
    <name type="scientific">Amycolatopsis minnesotensis</name>
    <dbReference type="NCBI Taxonomy" id="337894"/>
    <lineage>
        <taxon>Bacteria</taxon>
        <taxon>Bacillati</taxon>
        <taxon>Actinomycetota</taxon>
        <taxon>Actinomycetes</taxon>
        <taxon>Pseudonocardiales</taxon>
        <taxon>Pseudonocardiaceae</taxon>
        <taxon>Amycolatopsis</taxon>
    </lineage>
</organism>
<comment type="caution">
    <text evidence="2">The sequence shown here is derived from an EMBL/GenBank/DDBJ whole genome shotgun (WGS) entry which is preliminary data.</text>
</comment>
<proteinExistence type="predicted"/>
<feature type="compositionally biased region" description="Acidic residues" evidence="1">
    <location>
        <begin position="107"/>
        <end position="123"/>
    </location>
</feature>
<dbReference type="Proteomes" id="UP001501116">
    <property type="component" value="Unassembled WGS sequence"/>
</dbReference>
<dbReference type="RefSeq" id="WP_344419646.1">
    <property type="nucleotide sequence ID" value="NZ_BAAANN010000013.1"/>
</dbReference>
<evidence type="ECO:0000256" key="1">
    <source>
        <dbReference type="SAM" id="MobiDB-lite"/>
    </source>
</evidence>
<feature type="region of interest" description="Disordered" evidence="1">
    <location>
        <begin position="98"/>
        <end position="123"/>
    </location>
</feature>
<reference evidence="3" key="1">
    <citation type="journal article" date="2019" name="Int. J. Syst. Evol. Microbiol.">
        <title>The Global Catalogue of Microorganisms (GCM) 10K type strain sequencing project: providing services to taxonomists for standard genome sequencing and annotation.</title>
        <authorList>
            <consortium name="The Broad Institute Genomics Platform"/>
            <consortium name="The Broad Institute Genome Sequencing Center for Infectious Disease"/>
            <person name="Wu L."/>
            <person name="Ma J."/>
        </authorList>
    </citation>
    <scope>NUCLEOTIDE SEQUENCE [LARGE SCALE GENOMIC DNA]</scope>
    <source>
        <strain evidence="3">JCM 14545</strain>
    </source>
</reference>
<gene>
    <name evidence="2" type="ORF">GCM10009754_36570</name>
</gene>
<evidence type="ECO:0000313" key="2">
    <source>
        <dbReference type="EMBL" id="GAA1962117.1"/>
    </source>
</evidence>
<evidence type="ECO:0008006" key="4">
    <source>
        <dbReference type="Google" id="ProtNLM"/>
    </source>
</evidence>
<accession>A0ABP5CEF6</accession>